<accession>A0A7X5KNU8</accession>
<evidence type="ECO:0000259" key="1">
    <source>
        <dbReference type="Pfam" id="PF01966"/>
    </source>
</evidence>
<gene>
    <name evidence="2" type="ORF">GXN74_05115</name>
</gene>
<protein>
    <submittedName>
        <fullName evidence="2">HD domain-containing protein</fullName>
    </submittedName>
</protein>
<dbReference type="Pfam" id="PF01966">
    <property type="entry name" value="HD"/>
    <property type="match status" value="1"/>
</dbReference>
<evidence type="ECO:0000313" key="2">
    <source>
        <dbReference type="EMBL" id="NDL67127.1"/>
    </source>
</evidence>
<keyword evidence="3" id="KW-1185">Reference proteome</keyword>
<dbReference type="RefSeq" id="WP_162369856.1">
    <property type="nucleotide sequence ID" value="NZ_JAAEEH010000010.1"/>
</dbReference>
<dbReference type="AlphaFoldDB" id="A0A7X5KNU8"/>
<comment type="caution">
    <text evidence="2">The sequence shown here is derived from an EMBL/GenBank/DDBJ whole genome shotgun (WGS) entry which is preliminary data.</text>
</comment>
<dbReference type="CDD" id="cd00077">
    <property type="entry name" value="HDc"/>
    <property type="match status" value="1"/>
</dbReference>
<sequence>MDRERTVAEIIRRMMEYNRQDPKRINHALKVYAYAKTLGLLEGLQEEGQLVLEAAAVLHDIGIHEAQRQYNSDAGRYQELEGPIVARKLLKDGILEEAVLDRVCYLIGHHHSYKKVDDAVFQMLVEADFMVNAEEMDMDKHARQTINQKYIRTETGKWMFHLLRKESVEEKK</sequence>
<reference evidence="2 3" key="1">
    <citation type="submission" date="2020-01" db="EMBL/GenBank/DDBJ databases">
        <title>Anaeroalcalibacter tamaniensis gen. nov., sp. nov., moderately halophilic strictly anaerobic fermenter bacterium from mud volcano of Taman peninsula.</title>
        <authorList>
            <person name="Frolova A."/>
            <person name="Merkel A.Y."/>
            <person name="Slobodkin A.I."/>
        </authorList>
    </citation>
    <scope>NUCLEOTIDE SEQUENCE [LARGE SCALE GENOMIC DNA]</scope>
    <source>
        <strain evidence="2 3">F-3ap</strain>
    </source>
</reference>
<feature type="domain" description="HD" evidence="1">
    <location>
        <begin position="24"/>
        <end position="117"/>
    </location>
</feature>
<dbReference type="Gene3D" id="1.10.3210.10">
    <property type="entry name" value="Hypothetical protein af1432"/>
    <property type="match status" value="1"/>
</dbReference>
<organism evidence="2 3">
    <name type="scientific">Anaerotalea alkaliphila</name>
    <dbReference type="NCBI Taxonomy" id="2662126"/>
    <lineage>
        <taxon>Bacteria</taxon>
        <taxon>Bacillati</taxon>
        <taxon>Bacillota</taxon>
        <taxon>Clostridia</taxon>
        <taxon>Eubacteriales</taxon>
        <taxon>Anaerotalea</taxon>
    </lineage>
</organism>
<evidence type="ECO:0000313" key="3">
    <source>
        <dbReference type="Proteomes" id="UP000461585"/>
    </source>
</evidence>
<dbReference type="InterPro" id="IPR006674">
    <property type="entry name" value="HD_domain"/>
</dbReference>
<dbReference type="SUPFAM" id="SSF109604">
    <property type="entry name" value="HD-domain/PDEase-like"/>
    <property type="match status" value="1"/>
</dbReference>
<proteinExistence type="predicted"/>
<dbReference type="InterPro" id="IPR003607">
    <property type="entry name" value="HD/PDEase_dom"/>
</dbReference>
<name>A0A7X5KNU8_9FIRM</name>
<dbReference type="Proteomes" id="UP000461585">
    <property type="component" value="Unassembled WGS sequence"/>
</dbReference>
<dbReference type="EMBL" id="JAAEEH010000010">
    <property type="protein sequence ID" value="NDL67127.1"/>
    <property type="molecule type" value="Genomic_DNA"/>
</dbReference>